<dbReference type="GeneID" id="62763620"/>
<reference evidence="4" key="1">
    <citation type="journal article" date="2018" name="MSphere">
        <title>Fusobacterium Genomics Using MinION and Illumina Sequencing Enables Genome Completion and Correction.</title>
        <authorList>
            <person name="Todd S.M."/>
            <person name="Settlage R.E."/>
            <person name="Lahmers K.K."/>
            <person name="Slade D.J."/>
        </authorList>
    </citation>
    <scope>NUCLEOTIDE SEQUENCE [LARGE SCALE GENOMIC DNA]</scope>
    <source>
        <strain evidence="4">ATCC 9817</strain>
    </source>
</reference>
<sequence>MSLKERINLVKEQLGISEVYTQALEKALKKLVDYESTEALVAALMGYYNGELKKKANTSHTHDYAPKSHTHDDRYFTESEINEKFKNFCPFKVGDIYLTTNSTNPSSIFLGTTWQKIEGRFLLGTSGSGASKATGGSNAKTITQANLPAVKIQLDSFSLSRGTMEITGDFYTSNYIKYAGSGAFYTKQTGLGGHGGDSGSGYKIGFQASRSWTGTTNTAQPQTVNLGNGQALDITPAYYTVHMWLRLT</sequence>
<keyword evidence="4" id="KW-1185">Reference proteome</keyword>
<feature type="domain" description="Baseplate structural protein Gp10 C-terminal" evidence="1">
    <location>
        <begin position="91"/>
        <end position="246"/>
    </location>
</feature>
<gene>
    <name evidence="2" type="ORF">C4N19_06420</name>
    <name evidence="3" type="ORF">C4N19_08780</name>
</gene>
<reference evidence="3" key="2">
    <citation type="submission" date="2018-03" db="EMBL/GenBank/DDBJ databases">
        <title>Complete Fusobacterium genomes using hybrid Minion sequencing.</title>
        <authorList>
            <person name="Slade D.J."/>
            <person name="Lahmers K."/>
        </authorList>
    </citation>
    <scope>NUCLEOTIDE SEQUENCE</scope>
    <source>
        <strain evidence="3">ATCC 9817</strain>
    </source>
</reference>
<dbReference type="EMBL" id="CP028102">
    <property type="protein sequence ID" value="AVQ18743.1"/>
    <property type="molecule type" value="Genomic_DNA"/>
</dbReference>
<evidence type="ECO:0000313" key="3">
    <source>
        <dbReference type="EMBL" id="AVQ19184.1"/>
    </source>
</evidence>
<evidence type="ECO:0000313" key="2">
    <source>
        <dbReference type="EMBL" id="AVQ18743.1"/>
    </source>
</evidence>
<protein>
    <recommendedName>
        <fullName evidence="1">Baseplate structural protein Gp10 C-terminal domain-containing protein</fullName>
    </recommendedName>
</protein>
<dbReference type="InterPro" id="IPR053827">
    <property type="entry name" value="Gp10_C"/>
</dbReference>
<organism evidence="3 4">
    <name type="scientific">Fusobacterium mortiferum ATCC 9817</name>
    <dbReference type="NCBI Taxonomy" id="469616"/>
    <lineage>
        <taxon>Bacteria</taxon>
        <taxon>Fusobacteriati</taxon>
        <taxon>Fusobacteriota</taxon>
        <taxon>Fusobacteriia</taxon>
        <taxon>Fusobacteriales</taxon>
        <taxon>Fusobacteriaceae</taxon>
        <taxon>Fusobacterium</taxon>
    </lineage>
</organism>
<dbReference type="Pfam" id="PF21939">
    <property type="entry name" value="Gp10_C"/>
    <property type="match status" value="1"/>
</dbReference>
<evidence type="ECO:0000259" key="1">
    <source>
        <dbReference type="Pfam" id="PF21939"/>
    </source>
</evidence>
<proteinExistence type="predicted"/>
<accession>A0ABM6TWS0</accession>
<evidence type="ECO:0000313" key="4">
    <source>
        <dbReference type="Proteomes" id="UP000240258"/>
    </source>
</evidence>
<dbReference type="Proteomes" id="UP000240258">
    <property type="component" value="Chromosome"/>
</dbReference>
<name>A0ABM6TWS0_FUSMR</name>
<dbReference type="EMBL" id="CP028102">
    <property type="protein sequence ID" value="AVQ19184.1"/>
    <property type="molecule type" value="Genomic_DNA"/>
</dbReference>
<dbReference type="RefSeq" id="WP_005884199.1">
    <property type="nucleotide sequence ID" value="NZ_CP028102.1"/>
</dbReference>